<keyword evidence="6" id="KW-0744">Spermatogenesis</keyword>
<dbReference type="SMART" id="SM00360">
    <property type="entry name" value="RRM"/>
    <property type="match status" value="1"/>
</dbReference>
<dbReference type="InterPro" id="IPR035979">
    <property type="entry name" value="RBD_domain_sf"/>
</dbReference>
<keyword evidence="2" id="KW-0217">Developmental protein</keyword>
<dbReference type="GO" id="GO:0003730">
    <property type="term" value="F:mRNA 3'-UTR binding"/>
    <property type="evidence" value="ECO:0007669"/>
    <property type="project" value="TreeGrafter"/>
</dbReference>
<dbReference type="GO" id="GO:0070935">
    <property type="term" value="P:3'-UTR-mediated mRNA stabilization"/>
    <property type="evidence" value="ECO:0007669"/>
    <property type="project" value="TreeGrafter"/>
</dbReference>
<protein>
    <submittedName>
        <fullName evidence="10">Protein boule</fullName>
    </submittedName>
</protein>
<dbReference type="GO" id="GO:0030154">
    <property type="term" value="P:cell differentiation"/>
    <property type="evidence" value="ECO:0007669"/>
    <property type="project" value="UniProtKB-KW"/>
</dbReference>
<organism evidence="10 11">
    <name type="scientific">Fasciolopsis buskii</name>
    <dbReference type="NCBI Taxonomy" id="27845"/>
    <lineage>
        <taxon>Eukaryota</taxon>
        <taxon>Metazoa</taxon>
        <taxon>Spiralia</taxon>
        <taxon>Lophotrochozoa</taxon>
        <taxon>Platyhelminthes</taxon>
        <taxon>Trematoda</taxon>
        <taxon>Digenea</taxon>
        <taxon>Plagiorchiida</taxon>
        <taxon>Echinostomata</taxon>
        <taxon>Echinostomatoidea</taxon>
        <taxon>Fasciolidae</taxon>
        <taxon>Fasciolopsis</taxon>
    </lineage>
</organism>
<dbReference type="PROSITE" id="PS50102">
    <property type="entry name" value="RRM"/>
    <property type="match status" value="1"/>
</dbReference>
<dbReference type="InterPro" id="IPR000504">
    <property type="entry name" value="RRM_dom"/>
</dbReference>
<comment type="subcellular location">
    <subcellularLocation>
        <location evidence="1">Cytoplasm</location>
    </subcellularLocation>
</comment>
<dbReference type="OrthoDB" id="762982at2759"/>
<dbReference type="GO" id="GO:0051321">
    <property type="term" value="P:meiotic cell cycle"/>
    <property type="evidence" value="ECO:0007669"/>
    <property type="project" value="UniProtKB-ARBA"/>
</dbReference>
<proteinExistence type="predicted"/>
<evidence type="ECO:0000256" key="1">
    <source>
        <dbReference type="ARBA" id="ARBA00004496"/>
    </source>
</evidence>
<comment type="caution">
    <text evidence="10">The sequence shown here is derived from an EMBL/GenBank/DDBJ whole genome shotgun (WGS) entry which is preliminary data.</text>
</comment>
<evidence type="ECO:0000313" key="11">
    <source>
        <dbReference type="Proteomes" id="UP000728185"/>
    </source>
</evidence>
<keyword evidence="7 8" id="KW-0694">RNA-binding</keyword>
<dbReference type="CDD" id="cd12412">
    <property type="entry name" value="RRM_DAZL_BOULE"/>
    <property type="match status" value="1"/>
</dbReference>
<dbReference type="Pfam" id="PF00076">
    <property type="entry name" value="RRM_1"/>
    <property type="match status" value="1"/>
</dbReference>
<name>A0A8E0RN94_9TREM</name>
<feature type="domain" description="RRM" evidence="9">
    <location>
        <begin position="51"/>
        <end position="130"/>
    </location>
</feature>
<evidence type="ECO:0000259" key="9">
    <source>
        <dbReference type="PROSITE" id="PS50102"/>
    </source>
</evidence>
<dbReference type="AlphaFoldDB" id="A0A8E0RN94"/>
<dbReference type="GO" id="GO:0045948">
    <property type="term" value="P:positive regulation of translational initiation"/>
    <property type="evidence" value="ECO:0007669"/>
    <property type="project" value="TreeGrafter"/>
</dbReference>
<accession>A0A8E0RN94</accession>
<keyword evidence="11" id="KW-1185">Reference proteome</keyword>
<dbReference type="GO" id="GO:0005737">
    <property type="term" value="C:cytoplasm"/>
    <property type="evidence" value="ECO:0007669"/>
    <property type="project" value="UniProtKB-SubCell"/>
</dbReference>
<dbReference type="InterPro" id="IPR034988">
    <property type="entry name" value="DAZ_BOULE_RRM"/>
</dbReference>
<dbReference type="PANTHER" id="PTHR11176">
    <property type="entry name" value="BOULE-RELATED"/>
    <property type="match status" value="1"/>
</dbReference>
<evidence type="ECO:0000256" key="3">
    <source>
        <dbReference type="ARBA" id="ARBA00022490"/>
    </source>
</evidence>
<dbReference type="Proteomes" id="UP000728185">
    <property type="component" value="Unassembled WGS sequence"/>
</dbReference>
<gene>
    <name evidence="10" type="ORF">FBUS_01801</name>
</gene>
<keyword evidence="5" id="KW-0810">Translation regulation</keyword>
<keyword evidence="4" id="KW-0221">Differentiation</keyword>
<evidence type="ECO:0000256" key="6">
    <source>
        <dbReference type="ARBA" id="ARBA00022871"/>
    </source>
</evidence>
<evidence type="ECO:0000256" key="8">
    <source>
        <dbReference type="PROSITE-ProRule" id="PRU00176"/>
    </source>
</evidence>
<sequence>MSFFLVQAGLQLQTNEHAGRFISETALVPTACHSLTGGSSNPPKFGTLIPNRIFVGGIPSNTTEQELKSFFSNFGQVKDVKIISDRLGVSKGSYGFVTFESQEMAEKIIKNESETLIFKDRKLNIGHAIRKQQLFPRPDLPTALFFAGSAMPYGFQNGMAVFSLPGQEYPVLTQAATPYATMMLPQPGGGTALYLPSSLQSAIPGAGSPYAQLPQQQVTAALQQQQYHQTAGTTVAGQMTPVTVSTNNVGTHSSSAAAVMAAAAAMAAAVQWPQQTTQTTVPQSSQQLTSATTQSVPQPAGVTQAVVQNTSITPQQAAAMAAAVAAQHQAAWRWSPTVQQSQSQSLSTTSSHVPTSSCATTSSAILGSTTSTPVLHNQNLQPTQQVSEGSLSFIQPAVSALPTTIRLAQQPLLTASTAALFAAAFQPPDSTIFGTGTTGVLDMTAATALAALASMNQTKVGSPTAAIGPATYLYSPIAGAGHELMFFQHTSSPFAANSTSDYSTDHSTHSSGLLESVEPLSFPCDGTPLGRHSQQLSGQLTGTLGSHLDAACLSPYAAFAPLLDFQQHAHGSGQHSTILPSNSIQHLRQTAHQPSLLTAQQAASGQQFLPIAHGSTSIVAQSQQPKMYSQSALSSLAHAGPPAVNTCALPSSLYGTASVKVATLAELGSTNELPVSASMPQSSLIQPSISVSGSSAATANGLNCSTPSASQLQQPNTATLNAGTTQGNAVVSALAVDSVGVVTGSHR</sequence>
<reference evidence="10" key="1">
    <citation type="submission" date="2019-05" db="EMBL/GenBank/DDBJ databases">
        <title>Annotation for the trematode Fasciolopsis buski.</title>
        <authorList>
            <person name="Choi Y.-J."/>
        </authorList>
    </citation>
    <scope>NUCLEOTIDE SEQUENCE</scope>
    <source>
        <strain evidence="10">HT</strain>
        <tissue evidence="10">Whole worm</tissue>
    </source>
</reference>
<evidence type="ECO:0000313" key="10">
    <source>
        <dbReference type="EMBL" id="KAA0186339.1"/>
    </source>
</evidence>
<evidence type="ECO:0000256" key="2">
    <source>
        <dbReference type="ARBA" id="ARBA00022473"/>
    </source>
</evidence>
<dbReference type="EMBL" id="LUCM01009820">
    <property type="protein sequence ID" value="KAA0186339.1"/>
    <property type="molecule type" value="Genomic_DNA"/>
</dbReference>
<keyword evidence="3" id="KW-0963">Cytoplasm</keyword>
<evidence type="ECO:0000256" key="5">
    <source>
        <dbReference type="ARBA" id="ARBA00022845"/>
    </source>
</evidence>
<dbReference type="GO" id="GO:0007283">
    <property type="term" value="P:spermatogenesis"/>
    <property type="evidence" value="ECO:0007669"/>
    <property type="project" value="UniProtKB-KW"/>
</dbReference>
<dbReference type="FunFam" id="3.30.70.330:FF:000167">
    <property type="entry name" value="protein boule-like isoform X1"/>
    <property type="match status" value="1"/>
</dbReference>
<dbReference type="Gene3D" id="3.30.70.330">
    <property type="match status" value="1"/>
</dbReference>
<dbReference type="GO" id="GO:0008494">
    <property type="term" value="F:translation activator activity"/>
    <property type="evidence" value="ECO:0007669"/>
    <property type="project" value="TreeGrafter"/>
</dbReference>
<dbReference type="SUPFAM" id="SSF54928">
    <property type="entry name" value="RNA-binding domain, RBD"/>
    <property type="match status" value="1"/>
</dbReference>
<evidence type="ECO:0000256" key="7">
    <source>
        <dbReference type="ARBA" id="ARBA00022884"/>
    </source>
</evidence>
<evidence type="ECO:0000256" key="4">
    <source>
        <dbReference type="ARBA" id="ARBA00022782"/>
    </source>
</evidence>
<dbReference type="PANTHER" id="PTHR11176:SF57">
    <property type="entry name" value="PROTEIN BOULE"/>
    <property type="match status" value="1"/>
</dbReference>
<dbReference type="InterPro" id="IPR012677">
    <property type="entry name" value="Nucleotide-bd_a/b_plait_sf"/>
</dbReference>